<dbReference type="Proteomes" id="UP000078287">
    <property type="component" value="Unassembled WGS sequence"/>
</dbReference>
<dbReference type="PANTHER" id="PTHR35535">
    <property type="entry name" value="HEAT SHOCK PROTEIN HSLJ"/>
    <property type="match status" value="1"/>
</dbReference>
<dbReference type="EMBL" id="LWQS01000038">
    <property type="protein sequence ID" value="OAN47343.1"/>
    <property type="molecule type" value="Genomic_DNA"/>
</dbReference>
<dbReference type="RefSeq" id="WP_066784450.1">
    <property type="nucleotide sequence ID" value="NZ_LWQS01000038.1"/>
</dbReference>
<proteinExistence type="predicted"/>
<feature type="signal peptide" evidence="1">
    <location>
        <begin position="1"/>
        <end position="25"/>
    </location>
</feature>
<dbReference type="STRING" id="1707952.A6A03_00970"/>
<feature type="domain" description="DUF306" evidence="2">
    <location>
        <begin position="26"/>
        <end position="135"/>
    </location>
</feature>
<evidence type="ECO:0000313" key="4">
    <source>
        <dbReference type="Proteomes" id="UP000078287"/>
    </source>
</evidence>
<dbReference type="PROSITE" id="PS51257">
    <property type="entry name" value="PROKAR_LIPOPROTEIN"/>
    <property type="match status" value="1"/>
</dbReference>
<name>A0A178MFJ0_9CHLR</name>
<keyword evidence="1" id="KW-0732">Signal</keyword>
<dbReference type="Pfam" id="PF03724">
    <property type="entry name" value="META"/>
    <property type="match status" value="1"/>
</dbReference>
<evidence type="ECO:0000313" key="3">
    <source>
        <dbReference type="EMBL" id="OAN47343.1"/>
    </source>
</evidence>
<dbReference type="InterPro" id="IPR038670">
    <property type="entry name" value="HslJ-like_sf"/>
</dbReference>
<dbReference type="AlphaFoldDB" id="A0A178MFJ0"/>
<accession>A0A178MFJ0</accession>
<evidence type="ECO:0000256" key="1">
    <source>
        <dbReference type="SAM" id="SignalP"/>
    </source>
</evidence>
<organism evidence="3 4">
    <name type="scientific">Chloroflexus islandicus</name>
    <dbReference type="NCBI Taxonomy" id="1707952"/>
    <lineage>
        <taxon>Bacteria</taxon>
        <taxon>Bacillati</taxon>
        <taxon>Chloroflexota</taxon>
        <taxon>Chloroflexia</taxon>
        <taxon>Chloroflexales</taxon>
        <taxon>Chloroflexineae</taxon>
        <taxon>Chloroflexaceae</taxon>
        <taxon>Chloroflexus</taxon>
    </lineage>
</organism>
<feature type="chain" id="PRO_5008091921" evidence="1">
    <location>
        <begin position="26"/>
        <end position="137"/>
    </location>
</feature>
<dbReference type="Gene3D" id="2.40.128.270">
    <property type="match status" value="1"/>
</dbReference>
<gene>
    <name evidence="3" type="ORF">A6A03_00970</name>
</gene>
<protein>
    <submittedName>
        <fullName evidence="3">META domain-containing protein</fullName>
    </submittedName>
</protein>
<dbReference type="InterPro" id="IPR005184">
    <property type="entry name" value="DUF306_Meta_HslJ"/>
</dbReference>
<evidence type="ECO:0000259" key="2">
    <source>
        <dbReference type="Pfam" id="PF03724"/>
    </source>
</evidence>
<reference evidence="3 4" key="1">
    <citation type="submission" date="2016-04" db="EMBL/GenBank/DDBJ databases">
        <title>Chloroflexus islandicus sp. nov., a thermophilic filamentous anoxygenic phototrophic bacterium from geyser Strokkur (Iceland).</title>
        <authorList>
            <person name="Gaisin V.A."/>
            <person name="Kalashnikov A.M."/>
            <person name="Sukhacheva M.V."/>
            <person name="Grouzdev D.S."/>
            <person name="Ivanov T.M."/>
            <person name="Kuznetsov B."/>
            <person name="Gorlenko V.M."/>
        </authorList>
    </citation>
    <scope>NUCLEOTIDE SEQUENCE [LARGE SCALE GENOMIC DNA]</scope>
    <source>
        <strain evidence="4">isl-2</strain>
    </source>
</reference>
<keyword evidence="4" id="KW-1185">Reference proteome</keyword>
<dbReference type="InterPro" id="IPR053147">
    <property type="entry name" value="Hsp_HslJ-like"/>
</dbReference>
<sequence length="137" mass="14424">MPLLRPALLLLVTLLIAACGNAAPAANLTNRQWQLIEINGQPPVAAGQPLTITFGPDNRASGFAGCNGFSGSYRLDGGTIAFSQIASTLIACADDAITAQELAFHQALAAAARYELKNSVLSLLDRDGNVLLRFQTR</sequence>
<comment type="caution">
    <text evidence="3">The sequence shown here is derived from an EMBL/GenBank/DDBJ whole genome shotgun (WGS) entry which is preliminary data.</text>
</comment>
<dbReference type="PANTHER" id="PTHR35535:SF1">
    <property type="entry name" value="HEAT SHOCK PROTEIN HSLJ"/>
    <property type="match status" value="1"/>
</dbReference>